<accession>A0A645GMU8</accession>
<reference evidence="1" key="1">
    <citation type="submission" date="2019-08" db="EMBL/GenBank/DDBJ databases">
        <authorList>
            <person name="Kucharzyk K."/>
            <person name="Murdoch R.W."/>
            <person name="Higgins S."/>
            <person name="Loffler F."/>
        </authorList>
    </citation>
    <scope>NUCLEOTIDE SEQUENCE</scope>
</reference>
<proteinExistence type="predicted"/>
<name>A0A645GMU8_9ZZZZ</name>
<gene>
    <name evidence="1" type="ORF">SDC9_172440</name>
</gene>
<protein>
    <submittedName>
        <fullName evidence="1">Uncharacterized protein</fullName>
    </submittedName>
</protein>
<dbReference type="EMBL" id="VSSQ01074073">
    <property type="protein sequence ID" value="MPN25033.1"/>
    <property type="molecule type" value="Genomic_DNA"/>
</dbReference>
<comment type="caution">
    <text evidence="1">The sequence shown here is derived from an EMBL/GenBank/DDBJ whole genome shotgun (WGS) entry which is preliminary data.</text>
</comment>
<dbReference type="AlphaFoldDB" id="A0A645GMU8"/>
<evidence type="ECO:0000313" key="1">
    <source>
        <dbReference type="EMBL" id="MPN25033.1"/>
    </source>
</evidence>
<organism evidence="1">
    <name type="scientific">bioreactor metagenome</name>
    <dbReference type="NCBI Taxonomy" id="1076179"/>
    <lineage>
        <taxon>unclassified sequences</taxon>
        <taxon>metagenomes</taxon>
        <taxon>ecological metagenomes</taxon>
    </lineage>
</organism>
<sequence>MMNSPIALGIQIRIEIRRLFAKNLIGGKLVLPHKKICLVKPVLPQKGRLRIQGGQQGVFRHRYISGVKHPLQLIALI</sequence>